<dbReference type="InterPro" id="IPR015001">
    <property type="entry name" value="DUF1850"/>
</dbReference>
<comment type="caution">
    <text evidence="1">The sequence shown here is derived from an EMBL/GenBank/DDBJ whole genome shotgun (WGS) entry which is preliminary data.</text>
</comment>
<accession>A0A3M8P5J2</accession>
<dbReference type="Pfam" id="PF08905">
    <property type="entry name" value="DUF1850"/>
    <property type="match status" value="1"/>
</dbReference>
<sequence>MQFVLGDEVYYLKESSFTLKWIHSVEKEEWREQYERDGDKLLLTETIFKTYGAGVPSDGEIIPSEDGYVHMRINRQVQEMNLTVSENAQTAIETDDKEILLYELTPDYEFVTISVRHVHLWEYVGGKTL</sequence>
<protein>
    <submittedName>
        <fullName evidence="1">DUF1850 domain-containing protein</fullName>
    </submittedName>
</protein>
<gene>
    <name evidence="1" type="ORF">EEX84_12405</name>
</gene>
<reference evidence="1 2" key="1">
    <citation type="journal article" date="2018" name="Int. J. Syst. Evol. Microbiol.">
        <title>Planococcus salinus sp. nov., a moderately halophilic bacterium isolated from a saline-alkali soil.</title>
        <authorList>
            <person name="Gan L."/>
        </authorList>
    </citation>
    <scope>NUCLEOTIDE SEQUENCE [LARGE SCALE GENOMIC DNA]</scope>
    <source>
        <strain evidence="1 2">LCB217</strain>
    </source>
</reference>
<keyword evidence="2" id="KW-1185">Reference proteome</keyword>
<dbReference type="OrthoDB" id="4411648at2"/>
<organism evidence="1 2">
    <name type="scientific">Planococcus salinus</name>
    <dbReference type="NCBI Taxonomy" id="1848460"/>
    <lineage>
        <taxon>Bacteria</taxon>
        <taxon>Bacillati</taxon>
        <taxon>Bacillota</taxon>
        <taxon>Bacilli</taxon>
        <taxon>Bacillales</taxon>
        <taxon>Caryophanaceae</taxon>
        <taxon>Planococcus</taxon>
    </lineage>
</organism>
<name>A0A3M8P5J2_9BACL</name>
<proteinExistence type="predicted"/>
<evidence type="ECO:0000313" key="2">
    <source>
        <dbReference type="Proteomes" id="UP000275473"/>
    </source>
</evidence>
<dbReference type="EMBL" id="RIAX01000009">
    <property type="protein sequence ID" value="RNF38953.1"/>
    <property type="molecule type" value="Genomic_DNA"/>
</dbReference>
<evidence type="ECO:0000313" key="1">
    <source>
        <dbReference type="EMBL" id="RNF38953.1"/>
    </source>
</evidence>
<dbReference type="AlphaFoldDB" id="A0A3M8P5J2"/>
<dbReference type="Proteomes" id="UP000275473">
    <property type="component" value="Unassembled WGS sequence"/>
</dbReference>